<organism evidence="1 2">
    <name type="scientific">Barnesiella viscericola</name>
    <dbReference type="NCBI Taxonomy" id="397865"/>
    <lineage>
        <taxon>Bacteria</taxon>
        <taxon>Pseudomonadati</taxon>
        <taxon>Bacteroidota</taxon>
        <taxon>Bacteroidia</taxon>
        <taxon>Bacteroidales</taxon>
        <taxon>Barnesiellaceae</taxon>
        <taxon>Barnesiella</taxon>
    </lineage>
</organism>
<dbReference type="SUPFAM" id="SSF55961">
    <property type="entry name" value="Bet v1-like"/>
    <property type="match status" value="1"/>
</dbReference>
<dbReference type="RefSeq" id="WP_025279229.1">
    <property type="nucleotide sequence ID" value="NZ_CAKMIC010000016.1"/>
</dbReference>
<protein>
    <submittedName>
        <fullName evidence="1">SRPBCC family protein</fullName>
    </submittedName>
</protein>
<dbReference type="Proteomes" id="UP000757103">
    <property type="component" value="Unassembled WGS sequence"/>
</dbReference>
<dbReference type="InterPro" id="IPR019587">
    <property type="entry name" value="Polyketide_cyclase/dehydratase"/>
</dbReference>
<reference evidence="1" key="1">
    <citation type="journal article" date="2021" name="PeerJ">
        <title>Extensive microbial diversity within the chicken gut microbiome revealed by metagenomics and culture.</title>
        <authorList>
            <person name="Gilroy R."/>
            <person name="Ravi A."/>
            <person name="Getino M."/>
            <person name="Pursley I."/>
            <person name="Horton D.L."/>
            <person name="Alikhan N.F."/>
            <person name="Baker D."/>
            <person name="Gharbi K."/>
            <person name="Hall N."/>
            <person name="Watson M."/>
            <person name="Adriaenssens E.M."/>
            <person name="Foster-Nyarko E."/>
            <person name="Jarju S."/>
            <person name="Secka A."/>
            <person name="Antonio M."/>
            <person name="Oren A."/>
            <person name="Chaudhuri R.R."/>
            <person name="La Ragione R."/>
            <person name="Hildebrand F."/>
            <person name="Pallen M.J."/>
        </authorList>
    </citation>
    <scope>NUCLEOTIDE SEQUENCE</scope>
    <source>
        <strain evidence="1">CHK121-7720</strain>
    </source>
</reference>
<reference evidence="1" key="2">
    <citation type="submission" date="2021-09" db="EMBL/GenBank/DDBJ databases">
        <authorList>
            <person name="Gilroy R."/>
        </authorList>
    </citation>
    <scope>NUCLEOTIDE SEQUENCE</scope>
    <source>
        <strain evidence="1">CHK121-7720</strain>
    </source>
</reference>
<dbReference type="InterPro" id="IPR023393">
    <property type="entry name" value="START-like_dom_sf"/>
</dbReference>
<proteinExistence type="predicted"/>
<dbReference type="Gene3D" id="3.30.530.20">
    <property type="match status" value="1"/>
</dbReference>
<sequence>MTSFESKTVRIAHAVEKVYALLSDLSNLDRFQSVLNAPENRSKLKITGYDCDSLSIEVSPIGSVTFRIVNREPNKTIKFEAENSPLPLNLWIQFVPTGENETASRVTVKAELNPFIKPLVSKPLQEGVDKMADMLLVLPYEQ</sequence>
<accession>A0A921SUM1</accession>
<comment type="caution">
    <text evidence="1">The sequence shown here is derived from an EMBL/GenBank/DDBJ whole genome shotgun (WGS) entry which is preliminary data.</text>
</comment>
<dbReference type="Pfam" id="PF10604">
    <property type="entry name" value="Polyketide_cyc2"/>
    <property type="match status" value="1"/>
</dbReference>
<evidence type="ECO:0000313" key="2">
    <source>
        <dbReference type="Proteomes" id="UP000757103"/>
    </source>
</evidence>
<dbReference type="EMBL" id="DYUD01000016">
    <property type="protein sequence ID" value="HJG88836.1"/>
    <property type="molecule type" value="Genomic_DNA"/>
</dbReference>
<dbReference type="GeneID" id="90529903"/>
<dbReference type="AlphaFoldDB" id="A0A921SUM1"/>
<evidence type="ECO:0000313" key="1">
    <source>
        <dbReference type="EMBL" id="HJG88836.1"/>
    </source>
</evidence>
<name>A0A921SUM1_9BACT</name>
<gene>
    <name evidence="1" type="ORF">K8U91_05090</name>
</gene>